<keyword evidence="6" id="KW-1185">Reference proteome</keyword>
<dbReference type="SUPFAM" id="SSF53822">
    <property type="entry name" value="Periplasmic binding protein-like I"/>
    <property type="match status" value="1"/>
</dbReference>
<organism evidence="5 6">
    <name type="scientific">Magnetofaba australis IT-1</name>
    <dbReference type="NCBI Taxonomy" id="1434232"/>
    <lineage>
        <taxon>Bacteria</taxon>
        <taxon>Pseudomonadati</taxon>
        <taxon>Pseudomonadota</taxon>
        <taxon>Magnetococcia</taxon>
        <taxon>Magnetococcales</taxon>
        <taxon>Magnetococcaceae</taxon>
        <taxon>Magnetofaba</taxon>
    </lineage>
</organism>
<dbReference type="InterPro" id="IPR051010">
    <property type="entry name" value="BCAA_transport"/>
</dbReference>
<feature type="compositionally biased region" description="Polar residues" evidence="3">
    <location>
        <begin position="574"/>
        <end position="585"/>
    </location>
</feature>
<keyword evidence="2" id="KW-0732">Signal</keyword>
<dbReference type="Gene3D" id="3.40.50.2300">
    <property type="match status" value="4"/>
</dbReference>
<feature type="region of interest" description="Disordered" evidence="3">
    <location>
        <begin position="561"/>
        <end position="585"/>
    </location>
</feature>
<dbReference type="GO" id="GO:0006865">
    <property type="term" value="P:amino acid transport"/>
    <property type="evidence" value="ECO:0007669"/>
    <property type="project" value="UniProtKB-KW"/>
</dbReference>
<feature type="domain" description="Leucine-binding protein" evidence="4">
    <location>
        <begin position="185"/>
        <end position="370"/>
    </location>
</feature>
<protein>
    <submittedName>
        <fullName evidence="5">Putative branched chain amino acid ABC transporter substrate-binding protein</fullName>
    </submittedName>
</protein>
<dbReference type="Pfam" id="PF13458">
    <property type="entry name" value="Peripla_BP_6"/>
    <property type="match status" value="1"/>
</dbReference>
<comment type="caution">
    <text evidence="5">The sequence shown here is derived from an EMBL/GenBank/DDBJ whole genome shotgun (WGS) entry which is preliminary data.</text>
</comment>
<evidence type="ECO:0000256" key="1">
    <source>
        <dbReference type="ARBA" id="ARBA00010062"/>
    </source>
</evidence>
<dbReference type="AlphaFoldDB" id="A0A1Y2K2U4"/>
<dbReference type="InterPro" id="IPR028082">
    <property type="entry name" value="Peripla_BP_I"/>
</dbReference>
<dbReference type="PANTHER" id="PTHR30483:SF6">
    <property type="entry name" value="PERIPLASMIC BINDING PROTEIN OF ABC TRANSPORTER FOR NATURAL AMINO ACIDS"/>
    <property type="match status" value="1"/>
</dbReference>
<evidence type="ECO:0000256" key="2">
    <source>
        <dbReference type="ARBA" id="ARBA00022729"/>
    </source>
</evidence>
<proteinExistence type="inferred from homology"/>
<evidence type="ECO:0000313" key="6">
    <source>
        <dbReference type="Proteomes" id="UP000194003"/>
    </source>
</evidence>
<dbReference type="PANTHER" id="PTHR30483">
    <property type="entry name" value="LEUCINE-SPECIFIC-BINDING PROTEIN"/>
    <property type="match status" value="1"/>
</dbReference>
<feature type="compositionally biased region" description="Low complexity" evidence="3">
    <location>
        <begin position="35"/>
        <end position="45"/>
    </location>
</feature>
<comment type="similarity">
    <text evidence="1">Belongs to the leucine-binding protein family.</text>
</comment>
<sequence length="585" mass="63428">MRTEADKAAEKKAAEKKKAAEELAKKIEEEKKAAEAAAAEQPAEEGGVRRVPAPPTYIPEVLGEDEAWRRYLSQYLQRGGVEDTMTLLYSYPTDAQFNDAQAAAAVRVFAQGGAKRLQHLMSIQPGERPLLRPYLALALGDALWREQDGIGAQQMWKQAAKESGWTPLQREARKRLNPPEGKPAITLGLLLPLSGKYEALGRNLLHAAQLAQRDYADAGIGLLIRDTAGDVQAAQAAATELIEAGVDAIVGPLFHDPARAAVELAVNSAIPIMPLNPRPDLTVFDDDNPETQRLLYQNAFNAEQQARDMARYAIERDKRRRVAILAPDSEQGRMLAEAFADEAKRLGAGVVGPDYFPRDTRDFSPWLKQLGHIDKEAIARRMRTARKAQALDPADSAQTEEVDDIPPWYAFDALYLPGSAAHGRLMAPQLAFYDIHIPQTALLGAVGWNSPHLLSAGAEYLKGAVFPDADEARAGAFHAAYSKAWGERPSNLAALAYDAVAVAAQSFRELRMAQAQTTQGWTGLLLRDAGFSGALGGLRFGADGRSARDFTLYQVEEEGIAPLDAPAKPKAEAQATTSPQPTSGG</sequence>
<evidence type="ECO:0000256" key="3">
    <source>
        <dbReference type="SAM" id="MobiDB-lite"/>
    </source>
</evidence>
<dbReference type="InterPro" id="IPR028081">
    <property type="entry name" value="Leu-bd"/>
</dbReference>
<accession>A0A1Y2K2U4</accession>
<dbReference type="STRING" id="1434232.MAIT1_01489"/>
<gene>
    <name evidence="5" type="ORF">MAIT1_01489</name>
</gene>
<reference evidence="5 6" key="1">
    <citation type="journal article" date="2016" name="BMC Genomics">
        <title>Combined genomic and structural analyses of a cultured magnetotactic bacterium reveals its niche adaptation to a dynamic environment.</title>
        <authorList>
            <person name="Araujo A.C."/>
            <person name="Morillo V."/>
            <person name="Cypriano J."/>
            <person name="Teixeira L.C."/>
            <person name="Leao P."/>
            <person name="Lyra S."/>
            <person name="Almeida L.G."/>
            <person name="Bazylinski D.A."/>
            <person name="Vasconcellos A.T."/>
            <person name="Abreu F."/>
            <person name="Lins U."/>
        </authorList>
    </citation>
    <scope>NUCLEOTIDE SEQUENCE [LARGE SCALE GENOMIC DNA]</scope>
    <source>
        <strain evidence="5 6">IT-1</strain>
    </source>
</reference>
<dbReference type="CDD" id="cd06339">
    <property type="entry name" value="PBP1_YraM_LppC_lipoprotein-like"/>
    <property type="match status" value="1"/>
</dbReference>
<evidence type="ECO:0000259" key="4">
    <source>
        <dbReference type="Pfam" id="PF13458"/>
    </source>
</evidence>
<name>A0A1Y2K2U4_9PROT</name>
<dbReference type="EMBL" id="LVJN01000020">
    <property type="protein sequence ID" value="OSM01504.1"/>
    <property type="molecule type" value="Genomic_DNA"/>
</dbReference>
<dbReference type="Proteomes" id="UP000194003">
    <property type="component" value="Unassembled WGS sequence"/>
</dbReference>
<feature type="region of interest" description="Disordered" evidence="3">
    <location>
        <begin position="30"/>
        <end position="56"/>
    </location>
</feature>
<evidence type="ECO:0000313" key="5">
    <source>
        <dbReference type="EMBL" id="OSM01504.1"/>
    </source>
</evidence>